<protein>
    <submittedName>
        <fullName evidence="9">SLC13 family permease</fullName>
    </submittedName>
</protein>
<organism evidence="9 10">
    <name type="scientific">Belliella calami</name>
    <dbReference type="NCBI Taxonomy" id="2923436"/>
    <lineage>
        <taxon>Bacteria</taxon>
        <taxon>Pseudomonadati</taxon>
        <taxon>Bacteroidota</taxon>
        <taxon>Cytophagia</taxon>
        <taxon>Cytophagales</taxon>
        <taxon>Cyclobacteriaceae</taxon>
        <taxon>Belliella</taxon>
    </lineage>
</organism>
<proteinExistence type="predicted"/>
<feature type="transmembrane region" description="Helical" evidence="7">
    <location>
        <begin position="420"/>
        <end position="436"/>
    </location>
</feature>
<comment type="caution">
    <text evidence="9">The sequence shown here is derived from an EMBL/GenBank/DDBJ whole genome shotgun (WGS) entry which is preliminary data.</text>
</comment>
<dbReference type="Pfam" id="PF03600">
    <property type="entry name" value="CitMHS"/>
    <property type="match status" value="1"/>
</dbReference>
<dbReference type="Proteomes" id="UP001165488">
    <property type="component" value="Unassembled WGS sequence"/>
</dbReference>
<evidence type="ECO:0000259" key="8">
    <source>
        <dbReference type="PROSITE" id="PS51202"/>
    </source>
</evidence>
<dbReference type="Pfam" id="PF02080">
    <property type="entry name" value="TrkA_C"/>
    <property type="match status" value="2"/>
</dbReference>
<keyword evidence="10" id="KW-1185">Reference proteome</keyword>
<evidence type="ECO:0000313" key="9">
    <source>
        <dbReference type="EMBL" id="MCH7399631.1"/>
    </source>
</evidence>
<evidence type="ECO:0000313" key="10">
    <source>
        <dbReference type="Proteomes" id="UP001165488"/>
    </source>
</evidence>
<evidence type="ECO:0000256" key="4">
    <source>
        <dbReference type="ARBA" id="ARBA00022737"/>
    </source>
</evidence>
<dbReference type="Gene3D" id="3.30.70.1450">
    <property type="entry name" value="Regulator of K+ conductance, C-terminal domain"/>
    <property type="match status" value="2"/>
</dbReference>
<accession>A0ABS9USM9</accession>
<feature type="transmembrane region" description="Helical" evidence="7">
    <location>
        <begin position="528"/>
        <end position="547"/>
    </location>
</feature>
<feature type="transmembrane region" description="Helical" evidence="7">
    <location>
        <begin position="448"/>
        <end position="472"/>
    </location>
</feature>
<feature type="transmembrane region" description="Helical" evidence="7">
    <location>
        <begin position="133"/>
        <end position="158"/>
    </location>
</feature>
<feature type="transmembrane region" description="Helical" evidence="7">
    <location>
        <begin position="567"/>
        <end position="587"/>
    </location>
</feature>
<dbReference type="InterPro" id="IPR004680">
    <property type="entry name" value="Cit_transptr-like_dom"/>
</dbReference>
<dbReference type="CDD" id="cd01115">
    <property type="entry name" value="SLC13_permease"/>
    <property type="match status" value="1"/>
</dbReference>
<keyword evidence="4" id="KW-0677">Repeat</keyword>
<dbReference type="RefSeq" id="WP_241276127.1">
    <property type="nucleotide sequence ID" value="NZ_JAKZGS010000018.1"/>
</dbReference>
<reference evidence="9" key="1">
    <citation type="submission" date="2022-03" db="EMBL/GenBank/DDBJ databases">
        <title>De novo assembled genomes of Belliella spp. (Cyclobacteriaceae) strains.</title>
        <authorList>
            <person name="Szabo A."/>
            <person name="Korponai K."/>
            <person name="Felfoldi T."/>
        </authorList>
    </citation>
    <scope>NUCLEOTIDE SEQUENCE</scope>
    <source>
        <strain evidence="9">DSM 107340</strain>
    </source>
</reference>
<evidence type="ECO:0000256" key="7">
    <source>
        <dbReference type="SAM" id="Phobius"/>
    </source>
</evidence>
<sequence length="589" mass="64232">MEKEIVFGILALAIFLFSWGKLRHDLVAIICLLLLVITGLIPADESFNGFAHPAVITVAMILIVSHGLAKSGLIEWLAKLLMEKNFPFTVQLAILCGMVCIASAFMNNVGALAMTMPLAIHIANKNGESPSSYLMPISFASLLGGMTTLIGTPPNIIISTFMAEQGGEKFSMFDFAPVGVGLAIIGLLFIVLVGWRFVPKRASNDDEKNKFKIDDYITEVQIVEDSKLIDEPHRSIHQFTKGNIQILNIIRGGQMTYAPSRNFVFRENDVITIQGDPDDIKSFIDDSKTTLVGKEKETGKEVKPENILLVEAVVMSNSNIINTTAAKLYLSYRYGINLLAISRQNQKISKRIDHVKFQVGDVLLVQGDQDKVDEAIERMGCLPLADRELNLGQPKKILLSVGIFTLSLALIISGLLPVQIAFTLAALLMVIFKIFPIRELYKSIDWPVIILLGALLPLGTALETSGGASWIAEKLLTFKDSMPAWTILGLVLIITMCLSDIINNAATVVLMAPIAVNIASGMQVNIEPFLMAVAVGGSCAFLTPIGHQSNTLVMGPGGYKFTDYLRLGAPLEVILILVGIPLILLFWPL</sequence>
<evidence type="ECO:0000256" key="1">
    <source>
        <dbReference type="ARBA" id="ARBA00004141"/>
    </source>
</evidence>
<feature type="transmembrane region" description="Helical" evidence="7">
    <location>
        <begin position="397"/>
        <end position="414"/>
    </location>
</feature>
<evidence type="ECO:0000256" key="2">
    <source>
        <dbReference type="ARBA" id="ARBA00022448"/>
    </source>
</evidence>
<dbReference type="InterPro" id="IPR036721">
    <property type="entry name" value="RCK_C_sf"/>
</dbReference>
<comment type="subcellular location">
    <subcellularLocation>
        <location evidence="1">Membrane</location>
        <topology evidence="1">Multi-pass membrane protein</topology>
    </subcellularLocation>
</comment>
<name>A0ABS9USM9_9BACT</name>
<feature type="domain" description="RCK C-terminal" evidence="8">
    <location>
        <begin position="297"/>
        <end position="382"/>
    </location>
</feature>
<feature type="transmembrane region" description="Helical" evidence="7">
    <location>
        <begin position="484"/>
        <end position="516"/>
    </location>
</feature>
<dbReference type="InterPro" id="IPR006037">
    <property type="entry name" value="RCK_C"/>
</dbReference>
<feature type="transmembrane region" description="Helical" evidence="7">
    <location>
        <begin position="5"/>
        <end position="20"/>
    </location>
</feature>
<dbReference type="SUPFAM" id="SSF116726">
    <property type="entry name" value="TrkA C-terminal domain-like"/>
    <property type="match status" value="2"/>
</dbReference>
<dbReference type="PROSITE" id="PS51202">
    <property type="entry name" value="RCK_C"/>
    <property type="match status" value="2"/>
</dbReference>
<dbReference type="InterPro" id="IPR051679">
    <property type="entry name" value="DASS-Related_Transporters"/>
</dbReference>
<dbReference type="PANTHER" id="PTHR43652:SF2">
    <property type="entry name" value="BASIC AMINO ACID ANTIPORTER YFCC-RELATED"/>
    <property type="match status" value="1"/>
</dbReference>
<keyword evidence="5 7" id="KW-1133">Transmembrane helix</keyword>
<evidence type="ECO:0000256" key="6">
    <source>
        <dbReference type="ARBA" id="ARBA00023136"/>
    </source>
</evidence>
<keyword evidence="6 7" id="KW-0472">Membrane</keyword>
<gene>
    <name evidence="9" type="ORF">MM236_16660</name>
</gene>
<dbReference type="EMBL" id="JAKZGS010000018">
    <property type="protein sequence ID" value="MCH7399631.1"/>
    <property type="molecule type" value="Genomic_DNA"/>
</dbReference>
<feature type="transmembrane region" description="Helical" evidence="7">
    <location>
        <begin position="88"/>
        <end position="112"/>
    </location>
</feature>
<keyword evidence="3 7" id="KW-0812">Transmembrane</keyword>
<evidence type="ECO:0000256" key="3">
    <source>
        <dbReference type="ARBA" id="ARBA00022692"/>
    </source>
</evidence>
<evidence type="ECO:0000256" key="5">
    <source>
        <dbReference type="ARBA" id="ARBA00022989"/>
    </source>
</evidence>
<keyword evidence="2" id="KW-0813">Transport</keyword>
<feature type="domain" description="RCK C-terminal" evidence="8">
    <location>
        <begin position="204"/>
        <end position="289"/>
    </location>
</feature>
<feature type="transmembrane region" description="Helical" evidence="7">
    <location>
        <begin position="50"/>
        <end position="68"/>
    </location>
</feature>
<feature type="transmembrane region" description="Helical" evidence="7">
    <location>
        <begin position="178"/>
        <end position="198"/>
    </location>
</feature>
<dbReference type="PANTHER" id="PTHR43652">
    <property type="entry name" value="BASIC AMINO ACID ANTIPORTER YFCC-RELATED"/>
    <property type="match status" value="1"/>
</dbReference>
<feature type="transmembrane region" description="Helical" evidence="7">
    <location>
        <begin position="26"/>
        <end position="43"/>
    </location>
</feature>